<dbReference type="Pfam" id="PF05845">
    <property type="entry name" value="PhnH"/>
    <property type="match status" value="1"/>
</dbReference>
<dbReference type="AlphaFoldDB" id="A0A4R5KH14"/>
<dbReference type="InterPro" id="IPR008772">
    <property type="entry name" value="Phosphonate_metab_PhnH"/>
</dbReference>
<dbReference type="OrthoDB" id="154477at2"/>
<keyword evidence="2" id="KW-1185">Reference proteome</keyword>
<organism evidence="1 2">
    <name type="scientific">Paenibacillus piri</name>
    <dbReference type="NCBI Taxonomy" id="2547395"/>
    <lineage>
        <taxon>Bacteria</taxon>
        <taxon>Bacillati</taxon>
        <taxon>Bacillota</taxon>
        <taxon>Bacilli</taxon>
        <taxon>Bacillales</taxon>
        <taxon>Paenibacillaceae</taxon>
        <taxon>Paenibacillus</taxon>
    </lineage>
</organism>
<dbReference type="InterPro" id="IPR038058">
    <property type="entry name" value="PhnH-like_sp"/>
</dbReference>
<evidence type="ECO:0000313" key="1">
    <source>
        <dbReference type="EMBL" id="TDF94739.1"/>
    </source>
</evidence>
<name>A0A4R5KH14_9BACL</name>
<dbReference type="Gene3D" id="3.40.50.11310">
    <property type="entry name" value="Bacterial phosphonate metabolism protein PhnH"/>
    <property type="match status" value="1"/>
</dbReference>
<reference evidence="1 2" key="1">
    <citation type="submission" date="2019-03" db="EMBL/GenBank/DDBJ databases">
        <title>This is whole genome sequence of Paenibacillus sp MS74 strain.</title>
        <authorList>
            <person name="Trinh H.N."/>
        </authorList>
    </citation>
    <scope>NUCLEOTIDE SEQUENCE [LARGE SCALE GENOMIC DNA]</scope>
    <source>
        <strain evidence="1 2">MS74</strain>
    </source>
</reference>
<proteinExistence type="predicted"/>
<dbReference type="GO" id="GO:0016829">
    <property type="term" value="F:lyase activity"/>
    <property type="evidence" value="ECO:0007669"/>
    <property type="project" value="UniProtKB-KW"/>
</dbReference>
<gene>
    <name evidence="1" type="primary">phnH</name>
    <name evidence="1" type="ORF">E1757_22550</name>
</gene>
<dbReference type="EMBL" id="SMRT01000012">
    <property type="protein sequence ID" value="TDF94739.1"/>
    <property type="molecule type" value="Genomic_DNA"/>
</dbReference>
<evidence type="ECO:0000313" key="2">
    <source>
        <dbReference type="Proteomes" id="UP000295636"/>
    </source>
</evidence>
<dbReference type="SUPFAM" id="SSF159709">
    <property type="entry name" value="PhnH-like"/>
    <property type="match status" value="1"/>
</dbReference>
<comment type="caution">
    <text evidence="1">The sequence shown here is derived from an EMBL/GenBank/DDBJ whole genome shotgun (WGS) entry which is preliminary data.</text>
</comment>
<dbReference type="Proteomes" id="UP000295636">
    <property type="component" value="Unassembled WGS sequence"/>
</dbReference>
<protein>
    <submittedName>
        <fullName evidence="1">Phosphonate C-P lyase system protein PhnH</fullName>
    </submittedName>
</protein>
<dbReference type="NCBIfam" id="TIGR03292">
    <property type="entry name" value="PhnH_redo"/>
    <property type="match status" value="1"/>
</dbReference>
<dbReference type="GO" id="GO:0019634">
    <property type="term" value="P:organic phosphonate metabolic process"/>
    <property type="evidence" value="ECO:0007669"/>
    <property type="project" value="InterPro"/>
</dbReference>
<keyword evidence="1" id="KW-0456">Lyase</keyword>
<accession>A0A4R5KH14</accession>
<sequence length="197" mass="21769">MKLDMVHDIQTAYRKLVDSMSRPGTISDLSEEAGKLERDQALLPGTLILAQMLLDTEVTFKVISQREAMAAHMLNQLTYAKEADVEEADFIFVLNDAAPGAWLRTLEAVKIGELNDPHSSATVIIETESLSGGTTLRLTGPGIQHTAYVGLQLKEDWVDVRAERNAEFPLGLDLLFTDANHRVLALPRTTQVVKEEV</sequence>
<dbReference type="RefSeq" id="WP_133232333.1">
    <property type="nucleotide sequence ID" value="NZ_SMRT01000012.1"/>
</dbReference>
<dbReference type="PIRSF" id="PIRSF020680">
    <property type="entry name" value="PhnH"/>
    <property type="match status" value="1"/>
</dbReference>